<dbReference type="Proteomes" id="UP000030341">
    <property type="component" value="Chromosome 1"/>
</dbReference>
<dbReference type="PIRSF" id="PIRSF016907">
    <property type="entry name" value="Kin_ATP-NAD"/>
    <property type="match status" value="1"/>
</dbReference>
<name>A0A0A7EEG4_9GAMM</name>
<dbReference type="AlphaFoldDB" id="A0A0A7EEG4"/>
<proteinExistence type="predicted"/>
<gene>
    <name evidence="1" type="ORF">OM33_07360</name>
</gene>
<dbReference type="InterPro" id="IPR039065">
    <property type="entry name" value="AcoX-like"/>
</dbReference>
<dbReference type="Pfam" id="PF01513">
    <property type="entry name" value="NAD_kinase"/>
    <property type="match status" value="1"/>
</dbReference>
<dbReference type="InterPro" id="IPR016064">
    <property type="entry name" value="NAD/diacylglycerol_kinase_sf"/>
</dbReference>
<organism evidence="1 2">
    <name type="scientific">Pseudoalteromonas piratica</name>
    <dbReference type="NCBI Taxonomy" id="1348114"/>
    <lineage>
        <taxon>Bacteria</taxon>
        <taxon>Pseudomonadati</taxon>
        <taxon>Pseudomonadota</taxon>
        <taxon>Gammaproteobacteria</taxon>
        <taxon>Alteromonadales</taxon>
        <taxon>Pseudoalteromonadaceae</taxon>
        <taxon>Pseudoalteromonas</taxon>
    </lineage>
</organism>
<dbReference type="SUPFAM" id="SSF111331">
    <property type="entry name" value="NAD kinase/diacylglycerol kinase-like"/>
    <property type="match status" value="1"/>
</dbReference>
<keyword evidence="1" id="KW-0418">Kinase</keyword>
<dbReference type="EMBL" id="CP009888">
    <property type="protein sequence ID" value="AIY64989.1"/>
    <property type="molecule type" value="Genomic_DNA"/>
</dbReference>
<dbReference type="Gene3D" id="3.40.50.10330">
    <property type="entry name" value="Probable inorganic polyphosphate/atp-NAD kinase, domain 1"/>
    <property type="match status" value="1"/>
</dbReference>
<dbReference type="KEGG" id="pseo:OM33_07360"/>
<dbReference type="GO" id="GO:0005524">
    <property type="term" value="F:ATP binding"/>
    <property type="evidence" value="ECO:0007669"/>
    <property type="project" value="UniProtKB-ARBA"/>
</dbReference>
<dbReference type="InterPro" id="IPR002504">
    <property type="entry name" value="NADK"/>
</dbReference>
<dbReference type="InterPro" id="IPR011386">
    <property type="entry name" value="Put_ATP-NAD_kin"/>
</dbReference>
<dbReference type="OrthoDB" id="5511344at2"/>
<dbReference type="Pfam" id="PF20143">
    <property type="entry name" value="NAD_kinase_C"/>
    <property type="match status" value="1"/>
</dbReference>
<dbReference type="HOGENOM" id="CLU_064691_0_0_6"/>
<dbReference type="PANTHER" id="PTHR40697">
    <property type="entry name" value="ACETOIN CATABOLISM PROTEIN X"/>
    <property type="match status" value="1"/>
</dbReference>
<evidence type="ECO:0000313" key="2">
    <source>
        <dbReference type="Proteomes" id="UP000030341"/>
    </source>
</evidence>
<reference evidence="1 2" key="1">
    <citation type="submission" date="2014-11" db="EMBL/GenBank/DDBJ databases">
        <title>Complete Genome Sequence of Pseudoalteromonas sp. Strain OCN003 Isolated from Kaneohe Bay, Oahu, Hawaii.</title>
        <authorList>
            <person name="Beurmann S."/>
            <person name="Videau P."/>
            <person name="Ushijima B."/>
            <person name="Smith A.M."/>
            <person name="Aeby G.S."/>
            <person name="Callahan S.M."/>
            <person name="Belcaid M."/>
        </authorList>
    </citation>
    <scope>NUCLEOTIDE SEQUENCE [LARGE SCALE GENOMIC DNA]</scope>
    <source>
        <strain evidence="1 2">OCN003</strain>
    </source>
</reference>
<dbReference type="GO" id="GO:0051287">
    <property type="term" value="F:NAD binding"/>
    <property type="evidence" value="ECO:0007669"/>
    <property type="project" value="UniProtKB-ARBA"/>
</dbReference>
<dbReference type="RefSeq" id="WP_038640467.1">
    <property type="nucleotide sequence ID" value="NZ_CP009888.1"/>
</dbReference>
<dbReference type="InterPro" id="IPR017438">
    <property type="entry name" value="ATP-NAD_kinase_N"/>
</dbReference>
<accession>A0A0A7EEG4</accession>
<keyword evidence="2" id="KW-1185">Reference proteome</keyword>
<dbReference type="GO" id="GO:0003951">
    <property type="term" value="F:NAD+ kinase activity"/>
    <property type="evidence" value="ECO:0007669"/>
    <property type="project" value="InterPro"/>
</dbReference>
<sequence length="375" mass="39894">MTKQFKLGLIINPVAGLGGSVGLKGSDNVTEEALALGAEPKSHKRTQAALEVLLPYKEQIQIFTPSGKMGQTLAEEMGFSTEVVLTVGENTSPADTELTVKTLIEQGVDLILFAGGDGTARNVCSAVSDNTTVLGIPAGCKIHSGVYAITPKAAGRVVEMLINGELVTLSDADVMDIDESAFREGVVKAKRYGEMQVPSELRYVQAVKSGGKETDELVLADLSAYVVSEMEDDEYYVMGSGSTVAAIMDEMGLENTLLGVDVVLDQDVIAADCTAQQLIDLTKGKPTKIVITLIGGQGHIFGRGNQQLSPELIRQVGKENIIVVATKRKLQALNGRPLICDTGDSVLDDELSGFIKVVTGYNDHVMYAVGLEEEK</sequence>
<dbReference type="PANTHER" id="PTHR40697:SF2">
    <property type="entry name" value="ATP-NAD KINASE-RELATED"/>
    <property type="match status" value="1"/>
</dbReference>
<dbReference type="STRING" id="1348114.OM33_07360"/>
<dbReference type="GO" id="GO:0006741">
    <property type="term" value="P:NADP+ biosynthetic process"/>
    <property type="evidence" value="ECO:0007669"/>
    <property type="project" value="InterPro"/>
</dbReference>
<dbReference type="eggNOG" id="COG3199">
    <property type="taxonomic scope" value="Bacteria"/>
</dbReference>
<keyword evidence="1" id="KW-0808">Transferase</keyword>
<evidence type="ECO:0000313" key="1">
    <source>
        <dbReference type="EMBL" id="AIY64989.1"/>
    </source>
</evidence>
<protein>
    <submittedName>
        <fullName evidence="1">ATP-NAD kinase</fullName>
    </submittedName>
</protein>